<comment type="caution">
    <text evidence="1">The sequence shown here is derived from an EMBL/GenBank/DDBJ whole genome shotgun (WGS) entry which is preliminary data.</text>
</comment>
<evidence type="ECO:0000313" key="2">
    <source>
        <dbReference type="Proteomes" id="UP001140234"/>
    </source>
</evidence>
<dbReference type="Proteomes" id="UP001140234">
    <property type="component" value="Unassembled WGS sequence"/>
</dbReference>
<protein>
    <submittedName>
        <fullName evidence="1">Rab GTPase-binding exocyst subunit S15</fullName>
    </submittedName>
</protein>
<accession>A0ACC1K6S2</accession>
<organism evidence="1 2">
    <name type="scientific">Coemansia nantahalensis</name>
    <dbReference type="NCBI Taxonomy" id="2789366"/>
    <lineage>
        <taxon>Eukaryota</taxon>
        <taxon>Fungi</taxon>
        <taxon>Fungi incertae sedis</taxon>
        <taxon>Zoopagomycota</taxon>
        <taxon>Kickxellomycotina</taxon>
        <taxon>Kickxellomycetes</taxon>
        <taxon>Kickxellales</taxon>
        <taxon>Kickxellaceae</taxon>
        <taxon>Coemansia</taxon>
    </lineage>
</organism>
<evidence type="ECO:0000313" key="1">
    <source>
        <dbReference type="EMBL" id="KAJ2774156.1"/>
    </source>
</evidence>
<dbReference type="EMBL" id="JANBUJ010000129">
    <property type="protein sequence ID" value="KAJ2774156.1"/>
    <property type="molecule type" value="Genomic_DNA"/>
</dbReference>
<proteinExistence type="predicted"/>
<name>A0ACC1K6S2_9FUNG</name>
<gene>
    <name evidence="1" type="primary">SEC15</name>
    <name evidence="1" type="ORF">IWQ57_000959</name>
</gene>
<reference evidence="1" key="1">
    <citation type="submission" date="2022-07" db="EMBL/GenBank/DDBJ databases">
        <title>Phylogenomic reconstructions and comparative analyses of Kickxellomycotina fungi.</title>
        <authorList>
            <person name="Reynolds N.K."/>
            <person name="Stajich J.E."/>
            <person name="Barry K."/>
            <person name="Grigoriev I.V."/>
            <person name="Crous P."/>
            <person name="Smith M.E."/>
        </authorList>
    </citation>
    <scope>NUCLEOTIDE SEQUENCE</scope>
    <source>
        <strain evidence="1">CBS 109366</strain>
    </source>
</reference>
<sequence>MAAERRIVVAPGQLRGARLRRLRLAHPRTGTPCSFYVHAETETVLEAARIDLSGQRSWLGSGWVSGPGVASVLTPVDPLFLFLSLLTAACSRGDEWRFVEVDCLGLEDGEGVEGCSIRALMALRGPRERALATLCETRDVGGCLLARPDQQRVLAWLRRKCSVDQLPEALRGQAAAAGAPDELVRANEMALLVSEYLPPLWNAKLVDALGLAEMRKSRTARATAPVYDAPESYMYGAADPQPGVAPPQPAKKTLQQLVLLSDSVETGGSGGSGGGGGGGNGGLGEAGGSGVSTVEEAMEQLGPLIHSVYRTNKQKLFRQQVELFAQRKDAEIMKLCGSYHQEFVQSVAQLLKVRQNTSELQEKVVGLNAELQQSGKSLYEKKAELLSLRREQRNIQQAADAVRAGLQVVQMAARFDEQVAAKEYHAAIKTVGSLRETNAAVRRHAFGRLLEASIPKMETKLQAAAVSDMKDWLYGLKKTTRDIGRRLAARMEKKQEMWRERDASVRERYFVSSAVQFVLDEEYDHDDPTTVDMMPLYQCLYIHERLGRRAEFRRRFSDDRSDQLSLVLAASVHFALGQLDVLEGMLHDVIGFFAVEHNIVASAPEFRSKADVDALWDSGIAKLSDIIARNIQAIRRDADVAAKLQRLLTTFTYVMEENAYDVRKLRELMLAVFDAY</sequence>
<keyword evidence="2" id="KW-1185">Reference proteome</keyword>